<gene>
    <name evidence="9" type="ORF">DCG65_00880</name>
    <name evidence="10" type="ORF">DD728_15440</name>
</gene>
<evidence type="ECO:0000259" key="8">
    <source>
        <dbReference type="PROSITE" id="PS50928"/>
    </source>
</evidence>
<dbReference type="Proteomes" id="UP000263957">
    <property type="component" value="Unassembled WGS sequence"/>
</dbReference>
<evidence type="ECO:0000313" key="10">
    <source>
        <dbReference type="EMBL" id="HBQ50243.1"/>
    </source>
</evidence>
<feature type="transmembrane region" description="Helical" evidence="7">
    <location>
        <begin position="36"/>
        <end position="57"/>
    </location>
</feature>
<comment type="caution">
    <text evidence="10">The sequence shown here is derived from an EMBL/GenBank/DDBJ whole genome shotgun (WGS) entry which is preliminary data.</text>
</comment>
<evidence type="ECO:0000313" key="12">
    <source>
        <dbReference type="Proteomes" id="UP000263957"/>
    </source>
</evidence>
<dbReference type="PANTHER" id="PTHR30043">
    <property type="entry name" value="PHOSPHONATES TRANSPORT SYSTEM PERMEASE PROTEIN"/>
    <property type="match status" value="1"/>
</dbReference>
<keyword evidence="4 7" id="KW-0812">Transmembrane</keyword>
<feature type="domain" description="ABC transmembrane type-1" evidence="8">
    <location>
        <begin position="1"/>
        <end position="109"/>
    </location>
</feature>
<protein>
    <submittedName>
        <fullName evidence="10">Phosphonate ABC transporter, permease protein PhnE</fullName>
    </submittedName>
</protein>
<evidence type="ECO:0000256" key="1">
    <source>
        <dbReference type="ARBA" id="ARBA00004651"/>
    </source>
</evidence>
<keyword evidence="3" id="KW-1003">Cell membrane</keyword>
<dbReference type="InterPro" id="IPR000515">
    <property type="entry name" value="MetI-like"/>
</dbReference>
<keyword evidence="2 7" id="KW-0813">Transport</keyword>
<accession>A0A356WAA2</accession>
<evidence type="ECO:0000313" key="11">
    <source>
        <dbReference type="Proteomes" id="UP000259173"/>
    </source>
</evidence>
<dbReference type="Pfam" id="PF00528">
    <property type="entry name" value="BPD_transp_1"/>
    <property type="match status" value="1"/>
</dbReference>
<organism evidence="10 12">
    <name type="scientific">Hyphomonas atlantica</name>
    <dbReference type="NCBI Taxonomy" id="1280948"/>
    <lineage>
        <taxon>Bacteria</taxon>
        <taxon>Pseudomonadati</taxon>
        <taxon>Pseudomonadota</taxon>
        <taxon>Alphaproteobacteria</taxon>
        <taxon>Hyphomonadales</taxon>
        <taxon>Hyphomonadaceae</taxon>
        <taxon>Hyphomonas</taxon>
    </lineage>
</organism>
<comment type="similarity">
    <text evidence="7">Belongs to the binding-protein-dependent transport system permease family.</text>
</comment>
<evidence type="ECO:0000256" key="7">
    <source>
        <dbReference type="RuleBase" id="RU363032"/>
    </source>
</evidence>
<dbReference type="GO" id="GO:0005886">
    <property type="term" value="C:plasma membrane"/>
    <property type="evidence" value="ECO:0007669"/>
    <property type="project" value="UniProtKB-SubCell"/>
</dbReference>
<feature type="transmembrane region" description="Helical" evidence="7">
    <location>
        <begin position="91"/>
        <end position="112"/>
    </location>
</feature>
<dbReference type="AlphaFoldDB" id="A0A356WAA2"/>
<reference evidence="11 12" key="1">
    <citation type="journal article" date="2018" name="Nat. Biotechnol.">
        <title>A standardized bacterial taxonomy based on genome phylogeny substantially revises the tree of life.</title>
        <authorList>
            <person name="Parks D.H."/>
            <person name="Chuvochina M."/>
            <person name="Waite D.W."/>
            <person name="Rinke C."/>
            <person name="Skarshewski A."/>
            <person name="Chaumeil P.A."/>
            <person name="Hugenholtz P."/>
        </authorList>
    </citation>
    <scope>NUCLEOTIDE SEQUENCE [LARGE SCALE GENOMIC DNA]</scope>
    <source>
        <strain evidence="10">UBA10378</strain>
        <strain evidence="9">UBA8557</strain>
    </source>
</reference>
<feature type="non-terminal residue" evidence="10">
    <location>
        <position position="1"/>
    </location>
</feature>
<dbReference type="Gene3D" id="1.10.3720.10">
    <property type="entry name" value="MetI-like"/>
    <property type="match status" value="1"/>
</dbReference>
<dbReference type="GO" id="GO:0055085">
    <property type="term" value="P:transmembrane transport"/>
    <property type="evidence" value="ECO:0007669"/>
    <property type="project" value="InterPro"/>
</dbReference>
<evidence type="ECO:0000256" key="6">
    <source>
        <dbReference type="ARBA" id="ARBA00023136"/>
    </source>
</evidence>
<dbReference type="EMBL" id="DMBR01000022">
    <property type="protein sequence ID" value="HAE93082.1"/>
    <property type="molecule type" value="Genomic_DNA"/>
</dbReference>
<proteinExistence type="inferred from homology"/>
<name>A0A356WAA2_9PROT</name>
<evidence type="ECO:0000256" key="4">
    <source>
        <dbReference type="ARBA" id="ARBA00022692"/>
    </source>
</evidence>
<sequence>FHSIGFLGKFYAEDVEAANVSPQNAMKAAGAGTFTILRIAVLPQVLPSYIGLSLYILDRNIRMATVIGLVGAGGIGQELKGRFDMFQYDRVGTILLVIFLTVVALDIISARFRKRLV</sequence>
<dbReference type="Proteomes" id="UP000259173">
    <property type="component" value="Unassembled WGS sequence"/>
</dbReference>
<dbReference type="PROSITE" id="PS50928">
    <property type="entry name" value="ABC_TM1"/>
    <property type="match status" value="1"/>
</dbReference>
<keyword evidence="6 7" id="KW-0472">Membrane</keyword>
<evidence type="ECO:0000313" key="9">
    <source>
        <dbReference type="EMBL" id="HAE93082.1"/>
    </source>
</evidence>
<evidence type="ECO:0000256" key="5">
    <source>
        <dbReference type="ARBA" id="ARBA00022989"/>
    </source>
</evidence>
<evidence type="ECO:0000256" key="2">
    <source>
        <dbReference type="ARBA" id="ARBA00022448"/>
    </source>
</evidence>
<keyword evidence="5 7" id="KW-1133">Transmembrane helix</keyword>
<dbReference type="SUPFAM" id="SSF161098">
    <property type="entry name" value="MetI-like"/>
    <property type="match status" value="1"/>
</dbReference>
<dbReference type="InterPro" id="IPR035906">
    <property type="entry name" value="MetI-like_sf"/>
</dbReference>
<dbReference type="PANTHER" id="PTHR30043:SF1">
    <property type="entry name" value="ABC TRANSPORT SYSTEM PERMEASE PROTEIN P69"/>
    <property type="match status" value="1"/>
</dbReference>
<dbReference type="EMBL" id="DOGS01000313">
    <property type="protein sequence ID" value="HBQ50243.1"/>
    <property type="molecule type" value="Genomic_DNA"/>
</dbReference>
<evidence type="ECO:0000256" key="3">
    <source>
        <dbReference type="ARBA" id="ARBA00022475"/>
    </source>
</evidence>
<comment type="subcellular location">
    <subcellularLocation>
        <location evidence="1 7">Cell membrane</location>
        <topology evidence="1 7">Multi-pass membrane protein</topology>
    </subcellularLocation>
</comment>